<protein>
    <submittedName>
        <fullName evidence="1">Uncharacterized protein</fullName>
    </submittedName>
</protein>
<dbReference type="EMBL" id="CM044701">
    <property type="protein sequence ID" value="KAI5681030.1"/>
    <property type="molecule type" value="Genomic_DNA"/>
</dbReference>
<evidence type="ECO:0000313" key="2">
    <source>
        <dbReference type="Proteomes" id="UP001060085"/>
    </source>
</evidence>
<sequence length="154" mass="17119">MGLRLFVIERSYDVWLVLTTRCRNSVPMALFWGSRLCPWSPTVALHVLLNLGLRSCADVSLFAQTSQLCSKPSCRLTQDGQRYNKALNLVPRGTQIFYSATVDLVAEFGGITGGIRALGSICARFRDFIGHKYYFTLPIGECKDGGELMMSSAR</sequence>
<evidence type="ECO:0000313" key="1">
    <source>
        <dbReference type="EMBL" id="KAI5681030.1"/>
    </source>
</evidence>
<keyword evidence="2" id="KW-1185">Reference proteome</keyword>
<comment type="caution">
    <text evidence="1">The sequence shown here is derived from an EMBL/GenBank/DDBJ whole genome shotgun (WGS) entry which is preliminary data.</text>
</comment>
<organism evidence="1 2">
    <name type="scientific">Catharanthus roseus</name>
    <name type="common">Madagascar periwinkle</name>
    <name type="synonym">Vinca rosea</name>
    <dbReference type="NCBI Taxonomy" id="4058"/>
    <lineage>
        <taxon>Eukaryota</taxon>
        <taxon>Viridiplantae</taxon>
        <taxon>Streptophyta</taxon>
        <taxon>Embryophyta</taxon>
        <taxon>Tracheophyta</taxon>
        <taxon>Spermatophyta</taxon>
        <taxon>Magnoliopsida</taxon>
        <taxon>eudicotyledons</taxon>
        <taxon>Gunneridae</taxon>
        <taxon>Pentapetalae</taxon>
        <taxon>asterids</taxon>
        <taxon>lamiids</taxon>
        <taxon>Gentianales</taxon>
        <taxon>Apocynaceae</taxon>
        <taxon>Rauvolfioideae</taxon>
        <taxon>Vinceae</taxon>
        <taxon>Catharanthinae</taxon>
        <taxon>Catharanthus</taxon>
    </lineage>
</organism>
<accession>A0ACC0C802</accession>
<proteinExistence type="predicted"/>
<gene>
    <name evidence="1" type="ORF">M9H77_02257</name>
</gene>
<reference evidence="2" key="1">
    <citation type="journal article" date="2023" name="Nat. Plants">
        <title>Single-cell RNA sequencing provides a high-resolution roadmap for understanding the multicellular compartmentation of specialized metabolism.</title>
        <authorList>
            <person name="Sun S."/>
            <person name="Shen X."/>
            <person name="Li Y."/>
            <person name="Li Y."/>
            <person name="Wang S."/>
            <person name="Li R."/>
            <person name="Zhang H."/>
            <person name="Shen G."/>
            <person name="Guo B."/>
            <person name="Wei J."/>
            <person name="Xu J."/>
            <person name="St-Pierre B."/>
            <person name="Chen S."/>
            <person name="Sun C."/>
        </authorList>
    </citation>
    <scope>NUCLEOTIDE SEQUENCE [LARGE SCALE GENOMIC DNA]</scope>
</reference>
<dbReference type="Proteomes" id="UP001060085">
    <property type="component" value="Linkage Group LG01"/>
</dbReference>
<name>A0ACC0C802_CATRO</name>